<gene>
    <name evidence="1" type="ORF">ACFFP0_03595</name>
</gene>
<evidence type="ECO:0000313" key="2">
    <source>
        <dbReference type="Proteomes" id="UP001589692"/>
    </source>
</evidence>
<evidence type="ECO:0000313" key="1">
    <source>
        <dbReference type="EMBL" id="MFB9947915.1"/>
    </source>
</evidence>
<reference evidence="1 2" key="1">
    <citation type="submission" date="2024-09" db="EMBL/GenBank/DDBJ databases">
        <authorList>
            <person name="Sun Q."/>
            <person name="Mori K."/>
        </authorList>
    </citation>
    <scope>NUCLEOTIDE SEQUENCE [LARGE SCALE GENOMIC DNA]</scope>
    <source>
        <strain evidence="1 2">TBRC 4938</strain>
    </source>
</reference>
<organism evidence="1 2">
    <name type="scientific">Rhizobium puerariae</name>
    <dbReference type="NCBI Taxonomy" id="1585791"/>
    <lineage>
        <taxon>Bacteria</taxon>
        <taxon>Pseudomonadati</taxon>
        <taxon>Pseudomonadota</taxon>
        <taxon>Alphaproteobacteria</taxon>
        <taxon>Hyphomicrobiales</taxon>
        <taxon>Rhizobiaceae</taxon>
        <taxon>Rhizobium/Agrobacterium group</taxon>
        <taxon>Rhizobium</taxon>
    </lineage>
</organism>
<proteinExistence type="predicted"/>
<sequence length="65" mass="6963">MNNVRLPIDDSLGPDPAHPDVRFTGRAGVFEAWAALILRLALAAPPCLMTCRLKILPPGTVLSRG</sequence>
<protein>
    <submittedName>
        <fullName evidence="1">Uncharacterized protein</fullName>
    </submittedName>
</protein>
<dbReference type="RefSeq" id="WP_377256342.1">
    <property type="nucleotide sequence ID" value="NZ_JBHMAA010000006.1"/>
</dbReference>
<dbReference type="Proteomes" id="UP001589692">
    <property type="component" value="Unassembled WGS sequence"/>
</dbReference>
<keyword evidence="2" id="KW-1185">Reference proteome</keyword>
<accession>A0ABV6ABC8</accession>
<name>A0ABV6ABC8_9HYPH</name>
<dbReference type="EMBL" id="JBHMAA010000006">
    <property type="protein sequence ID" value="MFB9947915.1"/>
    <property type="molecule type" value="Genomic_DNA"/>
</dbReference>
<comment type="caution">
    <text evidence="1">The sequence shown here is derived from an EMBL/GenBank/DDBJ whole genome shotgun (WGS) entry which is preliminary data.</text>
</comment>